<evidence type="ECO:0000313" key="3">
    <source>
        <dbReference type="Proteomes" id="UP000076532"/>
    </source>
</evidence>
<feature type="compositionally biased region" description="Low complexity" evidence="1">
    <location>
        <begin position="1"/>
        <end position="20"/>
    </location>
</feature>
<evidence type="ECO:0008006" key="4">
    <source>
        <dbReference type="Google" id="ProtNLM"/>
    </source>
</evidence>
<dbReference type="OrthoDB" id="2367075at2759"/>
<feature type="region of interest" description="Disordered" evidence="1">
    <location>
        <begin position="1"/>
        <end position="29"/>
    </location>
</feature>
<evidence type="ECO:0000313" key="2">
    <source>
        <dbReference type="EMBL" id="KZP33847.1"/>
    </source>
</evidence>
<evidence type="ECO:0000256" key="1">
    <source>
        <dbReference type="SAM" id="MobiDB-lite"/>
    </source>
</evidence>
<gene>
    <name evidence="2" type="ORF">FIBSPDRAFT_942962</name>
</gene>
<keyword evidence="3" id="KW-1185">Reference proteome</keyword>
<dbReference type="AlphaFoldDB" id="A0A166WKE9"/>
<name>A0A166WKE9_9AGAM</name>
<dbReference type="Proteomes" id="UP000076532">
    <property type="component" value="Unassembled WGS sequence"/>
</dbReference>
<protein>
    <recommendedName>
        <fullName evidence="4">BTB domain-containing protein</fullName>
    </recommendedName>
</protein>
<dbReference type="EMBL" id="KV417481">
    <property type="protein sequence ID" value="KZP33847.1"/>
    <property type="molecule type" value="Genomic_DNA"/>
</dbReference>
<accession>A0A166WKE9</accession>
<organism evidence="2 3">
    <name type="scientific">Athelia psychrophila</name>
    <dbReference type="NCBI Taxonomy" id="1759441"/>
    <lineage>
        <taxon>Eukaryota</taxon>
        <taxon>Fungi</taxon>
        <taxon>Dikarya</taxon>
        <taxon>Basidiomycota</taxon>
        <taxon>Agaricomycotina</taxon>
        <taxon>Agaricomycetes</taxon>
        <taxon>Agaricomycetidae</taxon>
        <taxon>Atheliales</taxon>
        <taxon>Atheliaceae</taxon>
        <taxon>Athelia</taxon>
    </lineage>
</organism>
<reference evidence="2 3" key="1">
    <citation type="journal article" date="2016" name="Mol. Biol. Evol.">
        <title>Comparative Genomics of Early-Diverging Mushroom-Forming Fungi Provides Insights into the Origins of Lignocellulose Decay Capabilities.</title>
        <authorList>
            <person name="Nagy L.G."/>
            <person name="Riley R."/>
            <person name="Tritt A."/>
            <person name="Adam C."/>
            <person name="Daum C."/>
            <person name="Floudas D."/>
            <person name="Sun H."/>
            <person name="Yadav J.S."/>
            <person name="Pangilinan J."/>
            <person name="Larsson K.H."/>
            <person name="Matsuura K."/>
            <person name="Barry K."/>
            <person name="Labutti K."/>
            <person name="Kuo R."/>
            <person name="Ohm R.A."/>
            <person name="Bhattacharya S.S."/>
            <person name="Shirouzu T."/>
            <person name="Yoshinaga Y."/>
            <person name="Martin F.M."/>
            <person name="Grigoriev I.V."/>
            <person name="Hibbett D.S."/>
        </authorList>
    </citation>
    <scope>NUCLEOTIDE SEQUENCE [LARGE SCALE GENOMIC DNA]</scope>
    <source>
        <strain evidence="2 3">CBS 109695</strain>
    </source>
</reference>
<sequence>MFSPSSSPSLASIASSGLSPPDEDFNLDSMRPLDAGVHIERPTISELVEDARDLGQIKMTHEDWLKFQASEKDHNVPEATSSASNEIQKHACFFLPAENIFFLVANTLYSVPRAPFERQSSAFTGKGLTEDGPLILGDVKVADFDHFLSILYPSDRGMTAITVDEWTAILHLAVRWGFEFIRTLATKHIAPIATEIDKIVLGRQYGIDSWLHEAFIAVCMREQSLTEEEGTRMKVADIIRINSIRQQFGFGAQLKVADQVLVAEVCARFGLAAPGATIGSPLPLASEESKLAPSAHADGGLVVVQLMHGSEAAAPTHDSAMLAEEQDITARSKELKMAHRAKERQFNARMLIEYYNTSAYKTRLQVPSNDMSNVAWEAVKKPLVEIYTQDLRDFMATYSFENSESKSS</sequence>
<proteinExistence type="predicted"/>